<evidence type="ECO:0000256" key="1">
    <source>
        <dbReference type="ARBA" id="ARBA00022679"/>
    </source>
</evidence>
<dbReference type="Proteomes" id="UP000056419">
    <property type="component" value="Unassembled WGS sequence"/>
</dbReference>
<evidence type="ECO:0000313" key="4">
    <source>
        <dbReference type="EMBL" id="KWR57104.1"/>
    </source>
</evidence>
<sequence>MPVFKQYTESSYKWGIWKTSESLEELLALLPHKEKYEEGIGKFTAVSRKLEWLAVRVLLYTMLGEEKEIHYYSNGGPYLADGSFSISISHTKGYVAVLLSEPGKRVGIDIECYSERVRKVAHKFMREDEKKSLFKGTETWSLLLHWSAKETMFKCMNASDVDFREHLHVMPFTPDEQGVFSAAEYRTAEKQIFQIYYYLFSDFVLTLSL</sequence>
<comment type="caution">
    <text evidence="4">The sequence shown here is derived from an EMBL/GenBank/DDBJ whole genome shotgun (WGS) entry which is preliminary data.</text>
</comment>
<reference evidence="4 6" key="1">
    <citation type="journal article" date="2016" name="BMC Genomics">
        <title>Type VI secretion systems of human gut Bacteroidales segregate into three genetic architectures, two of which are contained on mobile genetic elements.</title>
        <authorList>
            <person name="Coyne M.J."/>
            <person name="Roelofs K.G."/>
            <person name="Comstock L.E."/>
        </authorList>
    </citation>
    <scope>NUCLEOTIDE SEQUENCE [LARGE SCALE GENOMIC DNA]</scope>
    <source>
        <strain evidence="4 6">CL09T03C01</strain>
    </source>
</reference>
<gene>
    <name evidence="4" type="ORF">AA415_00560</name>
    <name evidence="5" type="ORF">DW889_09650</name>
    <name evidence="3" type="ORF">F9958_12865</name>
</gene>
<dbReference type="EMBL" id="LRGC01000002">
    <property type="protein sequence ID" value="KWR57104.1"/>
    <property type="molecule type" value="Genomic_DNA"/>
</dbReference>
<evidence type="ECO:0000313" key="6">
    <source>
        <dbReference type="Proteomes" id="UP000056419"/>
    </source>
</evidence>
<evidence type="ECO:0000313" key="8">
    <source>
        <dbReference type="Proteomes" id="UP000467334"/>
    </source>
</evidence>
<dbReference type="GO" id="GO:0008897">
    <property type="term" value="F:holo-[acyl-carrier-protein] synthase activity"/>
    <property type="evidence" value="ECO:0007669"/>
    <property type="project" value="InterPro"/>
</dbReference>
<dbReference type="Pfam" id="PF01648">
    <property type="entry name" value="ACPS"/>
    <property type="match status" value="1"/>
</dbReference>
<dbReference type="PATRIC" id="fig|46506.5.peg.604"/>
<evidence type="ECO:0000313" key="7">
    <source>
        <dbReference type="Proteomes" id="UP000283482"/>
    </source>
</evidence>
<dbReference type="RefSeq" id="WP_022103466.1">
    <property type="nucleotide sequence ID" value="NZ_AP031449.1"/>
</dbReference>
<reference evidence="3 8" key="4">
    <citation type="journal article" date="2019" name="Nat. Med.">
        <title>A library of human gut bacterial isolates paired with longitudinal multiomics data enables mechanistic microbiome research.</title>
        <authorList>
            <person name="Poyet M."/>
            <person name="Groussin M."/>
            <person name="Gibbons S.M."/>
            <person name="Avila-Pacheco J."/>
            <person name="Jiang X."/>
            <person name="Kearney S.M."/>
            <person name="Perrotta A.R."/>
            <person name="Berdy B."/>
            <person name="Zhao S."/>
            <person name="Lieberman T.D."/>
            <person name="Swanson P.K."/>
            <person name="Smith M."/>
            <person name="Roesemann S."/>
            <person name="Alexander J.E."/>
            <person name="Rich S.A."/>
            <person name="Livny J."/>
            <person name="Vlamakis H."/>
            <person name="Clish C."/>
            <person name="Bullock K."/>
            <person name="Deik A."/>
            <person name="Scott J."/>
            <person name="Pierce K.A."/>
            <person name="Xavier R.J."/>
            <person name="Alm E.J."/>
        </authorList>
    </citation>
    <scope>NUCLEOTIDE SEQUENCE [LARGE SCALE GENOMIC DNA]</scope>
    <source>
        <strain evidence="3 8">BIOML-A6</strain>
    </source>
</reference>
<dbReference type="Proteomes" id="UP000283482">
    <property type="component" value="Unassembled WGS sequence"/>
</dbReference>
<keyword evidence="6" id="KW-1185">Reference proteome</keyword>
<reference evidence="5 7" key="3">
    <citation type="submission" date="2018-08" db="EMBL/GenBank/DDBJ databases">
        <title>A genome reference for cultivated species of the human gut microbiota.</title>
        <authorList>
            <person name="Zou Y."/>
            <person name="Xue W."/>
            <person name="Luo G."/>
        </authorList>
    </citation>
    <scope>NUCLEOTIDE SEQUENCE [LARGE SCALE GENOMIC DNA]</scope>
    <source>
        <strain evidence="5 7">AM40-34</strain>
    </source>
</reference>
<feature type="domain" description="4'-phosphopantetheinyl transferase" evidence="2">
    <location>
        <begin position="105"/>
        <end position="206"/>
    </location>
</feature>
<name>A0A120A3P0_BACSE</name>
<reference evidence="4" key="2">
    <citation type="submission" date="2016-01" db="EMBL/GenBank/DDBJ databases">
        <authorList>
            <person name="McClelland M."/>
            <person name="Jain A."/>
            <person name="Saraogi P."/>
            <person name="Mendelson R."/>
            <person name="Westerman R."/>
            <person name="SanMiguel P."/>
            <person name="Csonka L."/>
        </authorList>
    </citation>
    <scope>NUCLEOTIDE SEQUENCE</scope>
    <source>
        <strain evidence="4">CL09T03C01</strain>
    </source>
</reference>
<dbReference type="EMBL" id="WCLE01000029">
    <property type="protein sequence ID" value="KAB5312384.1"/>
    <property type="molecule type" value="Genomic_DNA"/>
</dbReference>
<evidence type="ECO:0000313" key="5">
    <source>
        <dbReference type="EMBL" id="RHB28478.1"/>
    </source>
</evidence>
<evidence type="ECO:0000259" key="2">
    <source>
        <dbReference type="Pfam" id="PF01648"/>
    </source>
</evidence>
<dbReference type="Gene3D" id="3.90.470.20">
    <property type="entry name" value="4'-phosphopantetheinyl transferase domain"/>
    <property type="match status" value="1"/>
</dbReference>
<evidence type="ECO:0000313" key="3">
    <source>
        <dbReference type="EMBL" id="KAB5312384.1"/>
    </source>
</evidence>
<dbReference type="InterPro" id="IPR037143">
    <property type="entry name" value="4-PPantetheinyl_Trfase_dom_sf"/>
</dbReference>
<dbReference type="InterPro" id="IPR008278">
    <property type="entry name" value="4-PPantetheinyl_Trfase_dom"/>
</dbReference>
<keyword evidence="1 3" id="KW-0808">Transferase</keyword>
<accession>A0A120A3P0</accession>
<dbReference type="AlphaFoldDB" id="A0A120A3P0"/>
<dbReference type="Proteomes" id="UP000467334">
    <property type="component" value="Unassembled WGS sequence"/>
</dbReference>
<dbReference type="STRING" id="46506.AA415_00560"/>
<organism evidence="4 6">
    <name type="scientific">Bacteroides stercoris</name>
    <dbReference type="NCBI Taxonomy" id="46506"/>
    <lineage>
        <taxon>Bacteria</taxon>
        <taxon>Pseudomonadati</taxon>
        <taxon>Bacteroidota</taxon>
        <taxon>Bacteroidia</taxon>
        <taxon>Bacteroidales</taxon>
        <taxon>Bacteroidaceae</taxon>
        <taxon>Bacteroides</taxon>
    </lineage>
</organism>
<dbReference type="GO" id="GO:0000287">
    <property type="term" value="F:magnesium ion binding"/>
    <property type="evidence" value="ECO:0007669"/>
    <property type="project" value="InterPro"/>
</dbReference>
<dbReference type="EMBL" id="QSGN01000021">
    <property type="protein sequence ID" value="RHB28478.1"/>
    <property type="molecule type" value="Genomic_DNA"/>
</dbReference>
<proteinExistence type="predicted"/>
<protein>
    <submittedName>
        <fullName evidence="3">4'-phosphopantetheinyl transferase superfamily protein</fullName>
    </submittedName>
    <submittedName>
        <fullName evidence="4">Holo-(Acyl carrier protein) synthase 2</fullName>
    </submittedName>
    <submittedName>
        <fullName evidence="5">Siderophore biosynthesis protein</fullName>
    </submittedName>
</protein>
<dbReference type="SUPFAM" id="SSF56214">
    <property type="entry name" value="4'-phosphopantetheinyl transferase"/>
    <property type="match status" value="2"/>
</dbReference>